<evidence type="ECO:0000313" key="2">
    <source>
        <dbReference type="Proteomes" id="UP001055879"/>
    </source>
</evidence>
<sequence>MMKEKATQDKEKIKAQDEMKKIDKKRKDFEKENVDFQKKMNELKEKISLDENKMEKERKEFAKKFSEFYIKTFEEKKIVELKCVKLSQQVFEFEKVIILERDKFEKENKKIKQTKNVKKYFDEEKKVFEIEIKKLNEKLFELSTNIQKEKNAKSELHKKFDILSKERNCLSTKIKELQRLKNLRRSCSSNPLFDANDNHTSKLNDKIRPSNLFYDKNVNDLGNIKKDKSQKKTFWRRKDEKEKWIWKVKGSSEEKKEQKSFVHTLNAKSNNAHKGKTFGKPDLVYTINQLIRTRTSEKEQWLLDKTVQDSFLNVSELWLLVTSDQNPVFIGKNEYYYSHWRISNNGF</sequence>
<gene>
    <name evidence="1" type="ORF">L6452_02392</name>
</gene>
<evidence type="ECO:0000313" key="1">
    <source>
        <dbReference type="EMBL" id="KAI3771232.1"/>
    </source>
</evidence>
<reference evidence="1 2" key="2">
    <citation type="journal article" date="2022" name="Mol. Ecol. Resour.">
        <title>The genomes of chicory, endive, great burdock and yacon provide insights into Asteraceae paleo-polyploidization history and plant inulin production.</title>
        <authorList>
            <person name="Fan W."/>
            <person name="Wang S."/>
            <person name="Wang H."/>
            <person name="Wang A."/>
            <person name="Jiang F."/>
            <person name="Liu H."/>
            <person name="Zhao H."/>
            <person name="Xu D."/>
            <person name="Zhang Y."/>
        </authorList>
    </citation>
    <scope>NUCLEOTIDE SEQUENCE [LARGE SCALE GENOMIC DNA]</scope>
    <source>
        <strain evidence="2">cv. Niubang</strain>
    </source>
</reference>
<dbReference type="EMBL" id="CM042047">
    <property type="protein sequence ID" value="KAI3771232.1"/>
    <property type="molecule type" value="Genomic_DNA"/>
</dbReference>
<proteinExistence type="predicted"/>
<protein>
    <submittedName>
        <fullName evidence="1">Uncharacterized protein</fullName>
    </submittedName>
</protein>
<organism evidence="1 2">
    <name type="scientific">Arctium lappa</name>
    <name type="common">Greater burdock</name>
    <name type="synonym">Lappa major</name>
    <dbReference type="NCBI Taxonomy" id="4217"/>
    <lineage>
        <taxon>Eukaryota</taxon>
        <taxon>Viridiplantae</taxon>
        <taxon>Streptophyta</taxon>
        <taxon>Embryophyta</taxon>
        <taxon>Tracheophyta</taxon>
        <taxon>Spermatophyta</taxon>
        <taxon>Magnoliopsida</taxon>
        <taxon>eudicotyledons</taxon>
        <taxon>Gunneridae</taxon>
        <taxon>Pentapetalae</taxon>
        <taxon>asterids</taxon>
        <taxon>campanulids</taxon>
        <taxon>Asterales</taxon>
        <taxon>Asteraceae</taxon>
        <taxon>Carduoideae</taxon>
        <taxon>Cardueae</taxon>
        <taxon>Arctiinae</taxon>
        <taxon>Arctium</taxon>
    </lineage>
</organism>
<comment type="caution">
    <text evidence="1">The sequence shown here is derived from an EMBL/GenBank/DDBJ whole genome shotgun (WGS) entry which is preliminary data.</text>
</comment>
<name>A0ACB9FJG9_ARCLA</name>
<accession>A0ACB9FJG9</accession>
<keyword evidence="2" id="KW-1185">Reference proteome</keyword>
<dbReference type="Proteomes" id="UP001055879">
    <property type="component" value="Linkage Group LG01"/>
</dbReference>
<reference evidence="2" key="1">
    <citation type="journal article" date="2022" name="Mol. Ecol. Resour.">
        <title>The genomes of chicory, endive, great burdock and yacon provide insights into Asteraceae palaeo-polyploidization history and plant inulin production.</title>
        <authorList>
            <person name="Fan W."/>
            <person name="Wang S."/>
            <person name="Wang H."/>
            <person name="Wang A."/>
            <person name="Jiang F."/>
            <person name="Liu H."/>
            <person name="Zhao H."/>
            <person name="Xu D."/>
            <person name="Zhang Y."/>
        </authorList>
    </citation>
    <scope>NUCLEOTIDE SEQUENCE [LARGE SCALE GENOMIC DNA]</scope>
    <source>
        <strain evidence="2">cv. Niubang</strain>
    </source>
</reference>